<feature type="transmembrane region" description="Helical" evidence="8">
    <location>
        <begin position="243"/>
        <end position="265"/>
    </location>
</feature>
<keyword evidence="2" id="KW-1003">Cell membrane</keyword>
<comment type="caution">
    <text evidence="10">The sequence shown here is derived from an EMBL/GenBank/DDBJ whole genome shotgun (WGS) entry which is preliminary data.</text>
</comment>
<feature type="transmembrane region" description="Helical" evidence="8">
    <location>
        <begin position="110"/>
        <end position="130"/>
    </location>
</feature>
<keyword evidence="4" id="KW-0808">Transferase</keyword>
<dbReference type="GO" id="GO:0005886">
    <property type="term" value="C:plasma membrane"/>
    <property type="evidence" value="ECO:0007669"/>
    <property type="project" value="UniProtKB-SubCell"/>
</dbReference>
<keyword evidence="3" id="KW-0328">Glycosyltransferase</keyword>
<evidence type="ECO:0000256" key="6">
    <source>
        <dbReference type="ARBA" id="ARBA00022989"/>
    </source>
</evidence>
<feature type="transmembrane region" description="Helical" evidence="8">
    <location>
        <begin position="7"/>
        <end position="27"/>
    </location>
</feature>
<reference evidence="10 11" key="1">
    <citation type="journal article" date="2016" name="Nat. Commun.">
        <title>Thousands of microbial genomes shed light on interconnected biogeochemical processes in an aquifer system.</title>
        <authorList>
            <person name="Anantharaman K."/>
            <person name="Brown C.T."/>
            <person name="Hug L.A."/>
            <person name="Sharon I."/>
            <person name="Castelle C.J."/>
            <person name="Probst A.J."/>
            <person name="Thomas B.C."/>
            <person name="Singh A."/>
            <person name="Wilkins M.J."/>
            <person name="Karaoz U."/>
            <person name="Brodie E.L."/>
            <person name="Williams K.H."/>
            <person name="Hubbard S.S."/>
            <person name="Banfield J.F."/>
        </authorList>
    </citation>
    <scope>NUCLEOTIDE SEQUENCE [LARGE SCALE GENOMIC DNA]</scope>
</reference>
<proteinExistence type="predicted"/>
<comment type="subcellular location">
    <subcellularLocation>
        <location evidence="1">Cell membrane</location>
        <topology evidence="1">Multi-pass membrane protein</topology>
    </subcellularLocation>
</comment>
<evidence type="ECO:0000256" key="7">
    <source>
        <dbReference type="ARBA" id="ARBA00023136"/>
    </source>
</evidence>
<evidence type="ECO:0000256" key="1">
    <source>
        <dbReference type="ARBA" id="ARBA00004651"/>
    </source>
</evidence>
<evidence type="ECO:0000256" key="5">
    <source>
        <dbReference type="ARBA" id="ARBA00022692"/>
    </source>
</evidence>
<feature type="transmembrane region" description="Helical" evidence="8">
    <location>
        <begin position="166"/>
        <end position="183"/>
    </location>
</feature>
<keyword evidence="6 8" id="KW-1133">Transmembrane helix</keyword>
<evidence type="ECO:0000256" key="2">
    <source>
        <dbReference type="ARBA" id="ARBA00022475"/>
    </source>
</evidence>
<name>A0A1G2LAU0_9BACT</name>
<evidence type="ECO:0000256" key="8">
    <source>
        <dbReference type="SAM" id="Phobius"/>
    </source>
</evidence>
<feature type="transmembrane region" description="Helical" evidence="8">
    <location>
        <begin position="453"/>
        <end position="479"/>
    </location>
</feature>
<dbReference type="GO" id="GO:0009103">
    <property type="term" value="P:lipopolysaccharide biosynthetic process"/>
    <property type="evidence" value="ECO:0007669"/>
    <property type="project" value="UniProtKB-ARBA"/>
</dbReference>
<protein>
    <recommendedName>
        <fullName evidence="9">Glycosyltransferase RgtA/B/C/D-like domain-containing protein</fullName>
    </recommendedName>
</protein>
<dbReference type="AlphaFoldDB" id="A0A1G2LAU0"/>
<evidence type="ECO:0000259" key="9">
    <source>
        <dbReference type="Pfam" id="PF13231"/>
    </source>
</evidence>
<dbReference type="Proteomes" id="UP000176705">
    <property type="component" value="Unassembled WGS sequence"/>
</dbReference>
<gene>
    <name evidence="10" type="ORF">A3B37_02760</name>
</gene>
<dbReference type="GO" id="GO:0016763">
    <property type="term" value="F:pentosyltransferase activity"/>
    <property type="evidence" value="ECO:0007669"/>
    <property type="project" value="TreeGrafter"/>
</dbReference>
<sequence>MEQSARLPAFPLILLGAMSALLIASAWNDSAIFDEVAHVAAGYSYVTEFDARLNPEHPPLVKALAALPLLFRRDIAFPIDTAAWESGIDGRQWEQGRIFLYDSGNDPDAILFWMRLPVIGLAVLLGWLLWRWMRTRYGSAAAGVALLLFAASPTVLAHARFVTTDVGATLGFFVALVSFIRVLEQPSRRNIVFAGIAFGIAQTVKYSLFLLVPAYLIIAVPFALAHTNFPIAERLRLLGRSLARIAAIGAVGLAVIWLVFLPVVWNYPAEKNIADARAIIGGFRIPALRDLDLFLIETPGLRPIGQYLFGLMMITQRAAGGNTQYFLGEISSQGTPLYFPILYLLKEPIAYHLLSLIALIAGLRRMTAAGMRPWRRISGWIRGHPAEFSLGTFVVFYWAYSIAQPLNIGVRHVLPAYPFLFALIGRELSLWLRPAVEPNPPTWLAWFFGALRAYLGAVPRALAVVALLALAWVSSLLAFPHYLSYFNELGGGTDGGYRIATDSNYDWGQDLKRLARFAEEYGIEKIAVDYFGGGSPSYYLGEKFEPWWSSRGYPEGGGWLAVSANVLMGAYGEIGSGFARKPEDSYEWLKPFRPVARAGKSIFIYRLPEKSPEFSPN</sequence>
<dbReference type="InterPro" id="IPR038731">
    <property type="entry name" value="RgtA/B/C-like"/>
</dbReference>
<dbReference type="STRING" id="1802280.A3B37_02760"/>
<accession>A0A1G2LAU0</accession>
<evidence type="ECO:0000256" key="3">
    <source>
        <dbReference type="ARBA" id="ARBA00022676"/>
    </source>
</evidence>
<feature type="domain" description="Glycosyltransferase RgtA/B/C/D-like" evidence="9">
    <location>
        <begin position="114"/>
        <end position="226"/>
    </location>
</feature>
<keyword evidence="7 8" id="KW-0472">Membrane</keyword>
<dbReference type="PANTHER" id="PTHR33908">
    <property type="entry name" value="MANNOSYLTRANSFERASE YKCB-RELATED"/>
    <property type="match status" value="1"/>
</dbReference>
<dbReference type="EMBL" id="MHQS01000011">
    <property type="protein sequence ID" value="OHA08746.1"/>
    <property type="molecule type" value="Genomic_DNA"/>
</dbReference>
<organism evidence="10 11">
    <name type="scientific">Candidatus Sungbacteria bacterium RIFCSPLOWO2_01_FULL_59_16</name>
    <dbReference type="NCBI Taxonomy" id="1802280"/>
    <lineage>
        <taxon>Bacteria</taxon>
        <taxon>Candidatus Sungiibacteriota</taxon>
    </lineage>
</organism>
<dbReference type="InterPro" id="IPR050297">
    <property type="entry name" value="LipidA_mod_glycosyltrf_83"/>
</dbReference>
<evidence type="ECO:0000256" key="4">
    <source>
        <dbReference type="ARBA" id="ARBA00022679"/>
    </source>
</evidence>
<evidence type="ECO:0000313" key="11">
    <source>
        <dbReference type="Proteomes" id="UP000176705"/>
    </source>
</evidence>
<evidence type="ECO:0000313" key="10">
    <source>
        <dbReference type="EMBL" id="OHA08746.1"/>
    </source>
</evidence>
<feature type="transmembrane region" description="Helical" evidence="8">
    <location>
        <begin position="214"/>
        <end position="231"/>
    </location>
</feature>
<dbReference type="Pfam" id="PF13231">
    <property type="entry name" value="PMT_2"/>
    <property type="match status" value="1"/>
</dbReference>
<feature type="transmembrane region" description="Helical" evidence="8">
    <location>
        <begin position="137"/>
        <end position="160"/>
    </location>
</feature>
<keyword evidence="5 8" id="KW-0812">Transmembrane</keyword>
<dbReference type="PANTHER" id="PTHR33908:SF11">
    <property type="entry name" value="MEMBRANE PROTEIN"/>
    <property type="match status" value="1"/>
</dbReference>